<reference evidence="1 2" key="1">
    <citation type="submission" date="2019-06" db="EMBL/GenBank/DDBJ databases">
        <title>Draft genome sequence of Corynebacterium striatum NBRC 15291.</title>
        <authorList>
            <person name="Miura T."/>
            <person name="Furukawa M."/>
            <person name="Shimamura M."/>
            <person name="Ohyama Y."/>
            <person name="Yamazoe A."/>
            <person name="Kawasaki H."/>
        </authorList>
    </citation>
    <scope>NUCLEOTIDE SEQUENCE [LARGE SCALE GENOMIC DNA]</scope>
    <source>
        <strain evidence="1 2">NBRC 15291</strain>
    </source>
</reference>
<evidence type="ECO:0000313" key="1">
    <source>
        <dbReference type="EMBL" id="GEA43736.1"/>
    </source>
</evidence>
<organism evidence="1 2">
    <name type="scientific">Corynebacterium striatum</name>
    <dbReference type="NCBI Taxonomy" id="43770"/>
    <lineage>
        <taxon>Bacteria</taxon>
        <taxon>Bacillati</taxon>
        <taxon>Actinomycetota</taxon>
        <taxon>Actinomycetes</taxon>
        <taxon>Mycobacteriales</taxon>
        <taxon>Corynebacteriaceae</taxon>
        <taxon>Corynebacterium</taxon>
    </lineage>
</organism>
<dbReference type="RefSeq" id="WP_005531410.1">
    <property type="nucleotide sequence ID" value="NZ_BQNM01000001.1"/>
</dbReference>
<dbReference type="EMBL" id="BJLD01000002">
    <property type="protein sequence ID" value="GEA43736.1"/>
    <property type="molecule type" value="Genomic_DNA"/>
</dbReference>
<proteinExistence type="predicted"/>
<name>A0ABC9ZPH8_CORST</name>
<dbReference type="AlphaFoldDB" id="A0ABC9ZPH8"/>
<sequence length="53" mass="5753">MAIKPHDPRAVMAPEEVDNAMSEILGVEAASLSEEVAQLDRAHAVLREALQEN</sequence>
<evidence type="ECO:0000313" key="2">
    <source>
        <dbReference type="Proteomes" id="UP000315234"/>
    </source>
</evidence>
<protein>
    <submittedName>
        <fullName evidence="1">Uncharacterized protein</fullName>
    </submittedName>
</protein>
<dbReference type="Proteomes" id="UP000315234">
    <property type="component" value="Unassembled WGS sequence"/>
</dbReference>
<gene>
    <name evidence="1" type="ORF">Cst04h_19060</name>
</gene>
<comment type="caution">
    <text evidence="1">The sequence shown here is derived from an EMBL/GenBank/DDBJ whole genome shotgun (WGS) entry which is preliminary data.</text>
</comment>
<accession>A0ABC9ZPH8</accession>